<gene>
    <name evidence="1" type="ORF">F8M41_025220</name>
</gene>
<name>A0A8H4B063_GIGMA</name>
<proteinExistence type="predicted"/>
<protein>
    <submittedName>
        <fullName evidence="1">BTB-domain-containing protein</fullName>
    </submittedName>
</protein>
<reference evidence="1 2" key="1">
    <citation type="journal article" date="2019" name="Environ. Microbiol.">
        <title>At the nexus of three kingdoms: the genome of the mycorrhizal fungus Gigaspora margarita provides insights into plant, endobacterial and fungal interactions.</title>
        <authorList>
            <person name="Venice F."/>
            <person name="Ghignone S."/>
            <person name="Salvioli di Fossalunga A."/>
            <person name="Amselem J."/>
            <person name="Novero M."/>
            <person name="Xianan X."/>
            <person name="Sedzielewska Toro K."/>
            <person name="Morin E."/>
            <person name="Lipzen A."/>
            <person name="Grigoriev I.V."/>
            <person name="Henrissat B."/>
            <person name="Martin F.M."/>
            <person name="Bonfante P."/>
        </authorList>
    </citation>
    <scope>NUCLEOTIDE SEQUENCE [LARGE SCALE GENOMIC DNA]</scope>
    <source>
        <strain evidence="1 2">BEG34</strain>
    </source>
</reference>
<dbReference type="Proteomes" id="UP000439903">
    <property type="component" value="Unassembled WGS sequence"/>
</dbReference>
<sequence>MHKFYTYGGIVVLEKHDLSLIFELMLIASEFVLDELAENLQSHLIEKEAHWLHLHFNYFFTLQESALVSLISQDDLQIKEVKIWNYFIKWGIKQNSGLSNKNFIALKNTLQNWLPHIRYLQRFLQSARINKKIKN</sequence>
<dbReference type="OrthoDB" id="2448129at2759"/>
<dbReference type="AlphaFoldDB" id="A0A8H4B063"/>
<evidence type="ECO:0000313" key="2">
    <source>
        <dbReference type="Proteomes" id="UP000439903"/>
    </source>
</evidence>
<accession>A0A8H4B063</accession>
<keyword evidence="2" id="KW-1185">Reference proteome</keyword>
<comment type="caution">
    <text evidence="1">The sequence shown here is derived from an EMBL/GenBank/DDBJ whole genome shotgun (WGS) entry which is preliminary data.</text>
</comment>
<dbReference type="EMBL" id="WTPW01000090">
    <property type="protein sequence ID" value="KAF0549490.1"/>
    <property type="molecule type" value="Genomic_DNA"/>
</dbReference>
<evidence type="ECO:0000313" key="1">
    <source>
        <dbReference type="EMBL" id="KAF0549490.1"/>
    </source>
</evidence>
<organism evidence="1 2">
    <name type="scientific">Gigaspora margarita</name>
    <dbReference type="NCBI Taxonomy" id="4874"/>
    <lineage>
        <taxon>Eukaryota</taxon>
        <taxon>Fungi</taxon>
        <taxon>Fungi incertae sedis</taxon>
        <taxon>Mucoromycota</taxon>
        <taxon>Glomeromycotina</taxon>
        <taxon>Glomeromycetes</taxon>
        <taxon>Diversisporales</taxon>
        <taxon>Gigasporaceae</taxon>
        <taxon>Gigaspora</taxon>
    </lineage>
</organism>